<evidence type="ECO:0000256" key="4">
    <source>
        <dbReference type="ARBA" id="ARBA00004406"/>
    </source>
</evidence>
<gene>
    <name evidence="15" type="primary">Cyp4d1_2</name>
    <name evidence="15" type="ORF">Bhyg_11949</name>
</gene>
<dbReference type="InterPro" id="IPR036396">
    <property type="entry name" value="Cyt_P450_sf"/>
</dbReference>
<evidence type="ECO:0000256" key="7">
    <source>
        <dbReference type="ARBA" id="ARBA00022723"/>
    </source>
</evidence>
<keyword evidence="9" id="KW-0492">Microsome</keyword>
<dbReference type="Proteomes" id="UP001151699">
    <property type="component" value="Chromosome X"/>
</dbReference>
<keyword evidence="7" id="KW-0479">Metal-binding</keyword>
<keyword evidence="11" id="KW-0408">Iron</keyword>
<dbReference type="InterPro" id="IPR001128">
    <property type="entry name" value="Cyt_P450"/>
</dbReference>
<keyword evidence="12" id="KW-0503">Monooxygenase</keyword>
<evidence type="ECO:0000256" key="2">
    <source>
        <dbReference type="ARBA" id="ARBA00003690"/>
    </source>
</evidence>
<dbReference type="GO" id="GO:0004497">
    <property type="term" value="F:monooxygenase activity"/>
    <property type="evidence" value="ECO:0007669"/>
    <property type="project" value="UniProtKB-KW"/>
</dbReference>
<feature type="signal peptide" evidence="14">
    <location>
        <begin position="1"/>
        <end position="19"/>
    </location>
</feature>
<keyword evidence="13" id="KW-0472">Membrane</keyword>
<evidence type="ECO:0000256" key="6">
    <source>
        <dbReference type="ARBA" id="ARBA00022617"/>
    </source>
</evidence>
<dbReference type="GO" id="GO:0005506">
    <property type="term" value="F:iron ion binding"/>
    <property type="evidence" value="ECO:0007669"/>
    <property type="project" value="InterPro"/>
</dbReference>
<evidence type="ECO:0000256" key="10">
    <source>
        <dbReference type="ARBA" id="ARBA00023002"/>
    </source>
</evidence>
<keyword evidence="8" id="KW-0256">Endoplasmic reticulum</keyword>
<dbReference type="AlphaFoldDB" id="A0A9Q0MYP6"/>
<evidence type="ECO:0000256" key="11">
    <source>
        <dbReference type="ARBA" id="ARBA00023004"/>
    </source>
</evidence>
<dbReference type="GO" id="GO:0016705">
    <property type="term" value="F:oxidoreductase activity, acting on paired donors, with incorporation or reduction of molecular oxygen"/>
    <property type="evidence" value="ECO:0007669"/>
    <property type="project" value="InterPro"/>
</dbReference>
<sequence>MILFFVLMLLMLSTDRIRAFFMAWSMKGPFAYPLIGNGYLAFDQKPEENFQLVYEFSEKYGSIFRIWAGPQLIIILNDPKYTETILSSQRHIAKSYEYKMLSSWLKDGLLLSKDRDKKDKKIIFFESPLLLDDGTVIPRETDVVINIFNTGRNRPRNCIGQKFAVLEIKSAISKLLRNFEISLAEETLNSPLILSAELILISKNPLNIYLHFQATVCSSILSKKLSVYQSALLNCPSVH</sequence>
<dbReference type="SUPFAM" id="SSF48264">
    <property type="entry name" value="Cytochrome P450"/>
    <property type="match status" value="2"/>
</dbReference>
<dbReference type="GO" id="GO:0020037">
    <property type="term" value="F:heme binding"/>
    <property type="evidence" value="ECO:0007669"/>
    <property type="project" value="InterPro"/>
</dbReference>
<keyword evidence="10" id="KW-0560">Oxidoreductase</keyword>
<dbReference type="EMBL" id="WJQU01000003">
    <property type="protein sequence ID" value="KAJ6639207.1"/>
    <property type="molecule type" value="Genomic_DNA"/>
</dbReference>
<dbReference type="PANTHER" id="PTHR24291:SF189">
    <property type="entry name" value="CYTOCHROME P450 4C3-RELATED"/>
    <property type="match status" value="1"/>
</dbReference>
<comment type="caution">
    <text evidence="15">The sequence shown here is derived from an EMBL/GenBank/DDBJ whole genome shotgun (WGS) entry which is preliminary data.</text>
</comment>
<evidence type="ECO:0000313" key="15">
    <source>
        <dbReference type="EMBL" id="KAJ6639207.1"/>
    </source>
</evidence>
<organism evidence="15 16">
    <name type="scientific">Pseudolycoriella hygida</name>
    <dbReference type="NCBI Taxonomy" id="35572"/>
    <lineage>
        <taxon>Eukaryota</taxon>
        <taxon>Metazoa</taxon>
        <taxon>Ecdysozoa</taxon>
        <taxon>Arthropoda</taxon>
        <taxon>Hexapoda</taxon>
        <taxon>Insecta</taxon>
        <taxon>Pterygota</taxon>
        <taxon>Neoptera</taxon>
        <taxon>Endopterygota</taxon>
        <taxon>Diptera</taxon>
        <taxon>Nematocera</taxon>
        <taxon>Sciaroidea</taxon>
        <taxon>Sciaridae</taxon>
        <taxon>Pseudolycoriella</taxon>
    </lineage>
</organism>
<dbReference type="PANTHER" id="PTHR24291">
    <property type="entry name" value="CYTOCHROME P450 FAMILY 4"/>
    <property type="match status" value="1"/>
</dbReference>
<dbReference type="Pfam" id="PF00067">
    <property type="entry name" value="p450"/>
    <property type="match status" value="2"/>
</dbReference>
<evidence type="ECO:0000256" key="8">
    <source>
        <dbReference type="ARBA" id="ARBA00022824"/>
    </source>
</evidence>
<dbReference type="OrthoDB" id="1470350at2759"/>
<evidence type="ECO:0000256" key="13">
    <source>
        <dbReference type="ARBA" id="ARBA00023136"/>
    </source>
</evidence>
<dbReference type="Gene3D" id="1.10.630.10">
    <property type="entry name" value="Cytochrome P450"/>
    <property type="match status" value="2"/>
</dbReference>
<comment type="similarity">
    <text evidence="5">Belongs to the cytochrome P450 family.</text>
</comment>
<evidence type="ECO:0000256" key="5">
    <source>
        <dbReference type="ARBA" id="ARBA00010617"/>
    </source>
</evidence>
<comment type="function">
    <text evidence="2">May be involved in the metabolism of insect hormones and in the breakdown of synthetic insecticides.</text>
</comment>
<evidence type="ECO:0000256" key="1">
    <source>
        <dbReference type="ARBA" id="ARBA00001971"/>
    </source>
</evidence>
<dbReference type="InterPro" id="IPR050196">
    <property type="entry name" value="Cytochrome_P450_Monoox"/>
</dbReference>
<accession>A0A9Q0MYP6</accession>
<evidence type="ECO:0000256" key="12">
    <source>
        <dbReference type="ARBA" id="ARBA00023033"/>
    </source>
</evidence>
<comment type="subcellular location">
    <subcellularLocation>
        <location evidence="4">Endoplasmic reticulum membrane</location>
        <topology evidence="4">Peripheral membrane protein</topology>
    </subcellularLocation>
    <subcellularLocation>
        <location evidence="3">Microsome membrane</location>
        <topology evidence="3">Peripheral membrane protein</topology>
    </subcellularLocation>
</comment>
<dbReference type="GO" id="GO:0005789">
    <property type="term" value="C:endoplasmic reticulum membrane"/>
    <property type="evidence" value="ECO:0007669"/>
    <property type="project" value="UniProtKB-SubCell"/>
</dbReference>
<feature type="chain" id="PRO_5040425953" evidence="14">
    <location>
        <begin position="20"/>
        <end position="239"/>
    </location>
</feature>
<protein>
    <submittedName>
        <fullName evidence="15">Cytochrome P450 4d1</fullName>
    </submittedName>
</protein>
<keyword evidence="6" id="KW-0349">Heme</keyword>
<evidence type="ECO:0000256" key="3">
    <source>
        <dbReference type="ARBA" id="ARBA00004174"/>
    </source>
</evidence>
<name>A0A9Q0MYP6_9DIPT</name>
<reference evidence="15" key="1">
    <citation type="submission" date="2022-07" db="EMBL/GenBank/DDBJ databases">
        <authorList>
            <person name="Trinca V."/>
            <person name="Uliana J.V.C."/>
            <person name="Torres T.T."/>
            <person name="Ward R.J."/>
            <person name="Monesi N."/>
        </authorList>
    </citation>
    <scope>NUCLEOTIDE SEQUENCE</scope>
    <source>
        <strain evidence="15">HSMRA1968</strain>
        <tissue evidence="15">Whole embryos</tissue>
    </source>
</reference>
<keyword evidence="16" id="KW-1185">Reference proteome</keyword>
<evidence type="ECO:0000313" key="16">
    <source>
        <dbReference type="Proteomes" id="UP001151699"/>
    </source>
</evidence>
<evidence type="ECO:0000256" key="14">
    <source>
        <dbReference type="SAM" id="SignalP"/>
    </source>
</evidence>
<comment type="cofactor">
    <cofactor evidence="1">
        <name>heme</name>
        <dbReference type="ChEBI" id="CHEBI:30413"/>
    </cofactor>
</comment>
<proteinExistence type="inferred from homology"/>
<keyword evidence="14" id="KW-0732">Signal</keyword>
<evidence type="ECO:0000256" key="9">
    <source>
        <dbReference type="ARBA" id="ARBA00022848"/>
    </source>
</evidence>